<name>A0A1T4VQ02_9BACT</name>
<evidence type="ECO:0000259" key="3">
    <source>
        <dbReference type="Pfam" id="PF01464"/>
    </source>
</evidence>
<keyword evidence="2" id="KW-0732">Signal</keyword>
<dbReference type="Pfam" id="PF01464">
    <property type="entry name" value="SLT"/>
    <property type="match status" value="1"/>
</dbReference>
<dbReference type="InterPro" id="IPR000189">
    <property type="entry name" value="Transglyc_AS"/>
</dbReference>
<dbReference type="PANTHER" id="PTHR37423:SF2">
    <property type="entry name" value="MEMBRANE-BOUND LYTIC MUREIN TRANSGLYCOSYLASE C"/>
    <property type="match status" value="1"/>
</dbReference>
<dbReference type="STRING" id="1121442.SAMN02745702_00624"/>
<dbReference type="Pfam" id="PF11873">
    <property type="entry name" value="Mltc_N"/>
    <property type="match status" value="1"/>
</dbReference>
<dbReference type="RefSeq" id="WP_078683947.1">
    <property type="nucleotide sequence ID" value="NZ_FUYA01000002.1"/>
</dbReference>
<dbReference type="SUPFAM" id="SSF53955">
    <property type="entry name" value="Lysozyme-like"/>
    <property type="match status" value="1"/>
</dbReference>
<evidence type="ECO:0000256" key="2">
    <source>
        <dbReference type="SAM" id="SignalP"/>
    </source>
</evidence>
<feature type="signal peptide" evidence="2">
    <location>
        <begin position="1"/>
        <end position="29"/>
    </location>
</feature>
<evidence type="ECO:0000313" key="5">
    <source>
        <dbReference type="EMBL" id="SKA66581.1"/>
    </source>
</evidence>
<dbReference type="GO" id="GO:0016020">
    <property type="term" value="C:membrane"/>
    <property type="evidence" value="ECO:0007669"/>
    <property type="project" value="InterPro"/>
</dbReference>
<protein>
    <submittedName>
        <fullName evidence="5">Membrane-bound lytic murein transglycosylase C</fullName>
    </submittedName>
</protein>
<dbReference type="Gene3D" id="1.10.530.10">
    <property type="match status" value="1"/>
</dbReference>
<dbReference type="PANTHER" id="PTHR37423">
    <property type="entry name" value="SOLUBLE LYTIC MUREIN TRANSGLYCOSYLASE-RELATED"/>
    <property type="match status" value="1"/>
</dbReference>
<reference evidence="5 6" key="1">
    <citation type="submission" date="2017-02" db="EMBL/GenBank/DDBJ databases">
        <authorList>
            <person name="Peterson S.W."/>
        </authorList>
    </citation>
    <scope>NUCLEOTIDE SEQUENCE [LARGE SCALE GENOMIC DNA]</scope>
    <source>
        <strain evidence="5 6">DSM 18034</strain>
    </source>
</reference>
<feature type="domain" description="Transglycosylase SLT" evidence="3">
    <location>
        <begin position="232"/>
        <end position="356"/>
    </location>
</feature>
<comment type="similarity">
    <text evidence="1">Belongs to the transglycosylase Slt family.</text>
</comment>
<organism evidence="5 6">
    <name type="scientific">Desulfobaculum bizertense DSM 18034</name>
    <dbReference type="NCBI Taxonomy" id="1121442"/>
    <lineage>
        <taxon>Bacteria</taxon>
        <taxon>Pseudomonadati</taxon>
        <taxon>Thermodesulfobacteriota</taxon>
        <taxon>Desulfovibrionia</taxon>
        <taxon>Desulfovibrionales</taxon>
        <taxon>Desulfovibrionaceae</taxon>
        <taxon>Desulfobaculum</taxon>
    </lineage>
</organism>
<dbReference type="CDD" id="cd16893">
    <property type="entry name" value="LT_MltC_MltE"/>
    <property type="match status" value="1"/>
</dbReference>
<evidence type="ECO:0000256" key="1">
    <source>
        <dbReference type="ARBA" id="ARBA00007734"/>
    </source>
</evidence>
<dbReference type="PROSITE" id="PS51257">
    <property type="entry name" value="PROKAR_LIPOPROTEIN"/>
    <property type="match status" value="1"/>
</dbReference>
<dbReference type="InterPro" id="IPR008258">
    <property type="entry name" value="Transglycosylase_SLT_dom_1"/>
</dbReference>
<dbReference type="OrthoDB" id="9781970at2"/>
<evidence type="ECO:0000259" key="4">
    <source>
        <dbReference type="Pfam" id="PF11873"/>
    </source>
</evidence>
<sequence>MFKLFHPSKISSSLGAAALAALLSLTGCASGDNILLKRIAVDGDRHAAQQLAQKKTTRYINNPQALKSDIQSFQRRVAAFRSHVDKVWGRKQRKESNRKTYVKYSDGYRARSVVTFDSGTVTVQSVDSKNPKLSLENALVGTLLAPADPRNVDLFSDKQVEFKGEPFLYNQVKDRDGKAIRWQWRARRFARYLVATKMRTSRLSTGQTVHSVSFPLQSNHMDVRAHKYADIVNEQSRRFNVDRSLIYAVIKTESNFNPFAVSHIPAFGLMQIVPRSAGVEVRRNLTGSKTPPTKSFLFNARNNITYGTAYLHILDTSHLAKVRNPQTREYCVIAAYNTGAGNVFRTFSRNRNDAAQRINAMSPSQVYAKLKSDLPYAETRRYIQKVLSAKKEFSGA</sequence>
<proteinExistence type="inferred from homology"/>
<evidence type="ECO:0000313" key="6">
    <source>
        <dbReference type="Proteomes" id="UP000189733"/>
    </source>
</evidence>
<dbReference type="GO" id="GO:0000270">
    <property type="term" value="P:peptidoglycan metabolic process"/>
    <property type="evidence" value="ECO:0007669"/>
    <property type="project" value="InterPro"/>
</dbReference>
<accession>A0A1T4VQ02</accession>
<dbReference type="PROSITE" id="PS00922">
    <property type="entry name" value="TRANSGLYCOSYLASE"/>
    <property type="match status" value="1"/>
</dbReference>
<dbReference type="AlphaFoldDB" id="A0A1T4VQ02"/>
<gene>
    <name evidence="5" type="ORF">SAMN02745702_00624</name>
</gene>
<dbReference type="InterPro" id="IPR024570">
    <property type="entry name" value="Murein_transglycosylaseC_N"/>
</dbReference>
<dbReference type="EMBL" id="FUYA01000002">
    <property type="protein sequence ID" value="SKA66581.1"/>
    <property type="molecule type" value="Genomic_DNA"/>
</dbReference>
<dbReference type="InterPro" id="IPR023346">
    <property type="entry name" value="Lysozyme-like_dom_sf"/>
</dbReference>
<keyword evidence="6" id="KW-1185">Reference proteome</keyword>
<feature type="domain" description="Murein transglycosylase-C N-terminal" evidence="4">
    <location>
        <begin position="68"/>
        <end position="227"/>
    </location>
</feature>
<dbReference type="Proteomes" id="UP000189733">
    <property type="component" value="Unassembled WGS sequence"/>
</dbReference>
<feature type="chain" id="PRO_5010561757" evidence="2">
    <location>
        <begin position="30"/>
        <end position="396"/>
    </location>
</feature>
<dbReference type="GO" id="GO:0008933">
    <property type="term" value="F:peptidoglycan lytic transglycosylase activity"/>
    <property type="evidence" value="ECO:0007669"/>
    <property type="project" value="InterPro"/>
</dbReference>